<name>A0A9Q0GZ86_9MAGN</name>
<evidence type="ECO:0000313" key="2">
    <source>
        <dbReference type="EMBL" id="KAJ4956324.1"/>
    </source>
</evidence>
<sequence>MLPLSVLLSKGLELTLVVSLRRSPWLLHDPSCTLTEKVSGAEIVRTRDSPLLHKLDAVLDVGGIYDQSRDRYDHHQKRFDGVFSHGFTSKLSSAELLYKVQCNRQTYTSLN</sequence>
<dbReference type="PANTHER" id="PTHR11215:SF1">
    <property type="entry name" value="MYG1 EXONUCLEASE"/>
    <property type="match status" value="1"/>
</dbReference>
<dbReference type="GO" id="GO:0005737">
    <property type="term" value="C:cytoplasm"/>
    <property type="evidence" value="ECO:0007669"/>
    <property type="project" value="TreeGrafter"/>
</dbReference>
<dbReference type="AlphaFoldDB" id="A0A9Q0GZ86"/>
<dbReference type="GO" id="GO:0005634">
    <property type="term" value="C:nucleus"/>
    <property type="evidence" value="ECO:0007669"/>
    <property type="project" value="TreeGrafter"/>
</dbReference>
<dbReference type="Pfam" id="PF03690">
    <property type="entry name" value="MYG1_exonuc"/>
    <property type="match status" value="1"/>
</dbReference>
<comment type="similarity">
    <text evidence="1">Belongs to the MYG1 family.</text>
</comment>
<accession>A0A9Q0GZ86</accession>
<protein>
    <submittedName>
        <fullName evidence="2">Uncharacterized protein</fullName>
    </submittedName>
</protein>
<dbReference type="InterPro" id="IPR003226">
    <property type="entry name" value="MYG1_exonuclease"/>
</dbReference>
<keyword evidence="3" id="KW-1185">Reference proteome</keyword>
<dbReference type="OrthoDB" id="654501at2759"/>
<evidence type="ECO:0000256" key="1">
    <source>
        <dbReference type="ARBA" id="ARBA00010105"/>
    </source>
</evidence>
<gene>
    <name evidence="2" type="ORF">NE237_013107</name>
</gene>
<organism evidence="2 3">
    <name type="scientific">Protea cynaroides</name>
    <dbReference type="NCBI Taxonomy" id="273540"/>
    <lineage>
        <taxon>Eukaryota</taxon>
        <taxon>Viridiplantae</taxon>
        <taxon>Streptophyta</taxon>
        <taxon>Embryophyta</taxon>
        <taxon>Tracheophyta</taxon>
        <taxon>Spermatophyta</taxon>
        <taxon>Magnoliopsida</taxon>
        <taxon>Proteales</taxon>
        <taxon>Proteaceae</taxon>
        <taxon>Protea</taxon>
    </lineage>
</organism>
<evidence type="ECO:0000313" key="3">
    <source>
        <dbReference type="Proteomes" id="UP001141806"/>
    </source>
</evidence>
<reference evidence="2" key="1">
    <citation type="journal article" date="2023" name="Plant J.">
        <title>The genome of the king protea, Protea cynaroides.</title>
        <authorList>
            <person name="Chang J."/>
            <person name="Duong T.A."/>
            <person name="Schoeman C."/>
            <person name="Ma X."/>
            <person name="Roodt D."/>
            <person name="Barker N."/>
            <person name="Li Z."/>
            <person name="Van de Peer Y."/>
            <person name="Mizrachi E."/>
        </authorList>
    </citation>
    <scope>NUCLEOTIDE SEQUENCE</scope>
    <source>
        <tissue evidence="2">Young leaves</tissue>
    </source>
</reference>
<dbReference type="Proteomes" id="UP001141806">
    <property type="component" value="Unassembled WGS sequence"/>
</dbReference>
<dbReference type="PANTHER" id="PTHR11215">
    <property type="entry name" value="METAL DEPENDENT HYDROLASE - RELATED"/>
    <property type="match status" value="1"/>
</dbReference>
<dbReference type="EMBL" id="JAMYWD010000011">
    <property type="protein sequence ID" value="KAJ4956324.1"/>
    <property type="molecule type" value="Genomic_DNA"/>
</dbReference>
<comment type="caution">
    <text evidence="2">The sequence shown here is derived from an EMBL/GenBank/DDBJ whole genome shotgun (WGS) entry which is preliminary data.</text>
</comment>
<proteinExistence type="inferred from homology"/>